<proteinExistence type="inferred from homology"/>
<dbReference type="InterPro" id="IPR024185">
    <property type="entry name" value="FTHF_cligase-like_sf"/>
</dbReference>
<protein>
    <submittedName>
        <fullName evidence="4">5-formyltetrahydrofolate cyclo-ligase</fullName>
        <ecNumber evidence="4">6.3.3.2</ecNumber>
    </submittedName>
</protein>
<keyword evidence="2" id="KW-0547">Nucleotide-binding</keyword>
<dbReference type="GO" id="GO:0009396">
    <property type="term" value="P:folic acid-containing compound biosynthetic process"/>
    <property type="evidence" value="ECO:0007669"/>
    <property type="project" value="TreeGrafter"/>
</dbReference>
<evidence type="ECO:0000313" key="4">
    <source>
        <dbReference type="EMBL" id="MPM87962.1"/>
    </source>
</evidence>
<evidence type="ECO:0000256" key="1">
    <source>
        <dbReference type="ARBA" id="ARBA00010638"/>
    </source>
</evidence>
<sequence>MNKRELRGHFLALRRSIGTAERRDADRAICANIRLLKCWREADCVALYATDGGEPDLSGLFDEGEGKRFYFPRYRAETKEYELVRVENPGSGLVRARFGLLEPRPELSVAPPDERARMLVLAPAVACDRSGVRLGRGGGFYDRMLAGCGGAAVAVVYACQLADTLPREPHDRRVGFAVTEEGVLEF</sequence>
<dbReference type="Gene3D" id="3.40.50.10420">
    <property type="entry name" value="NagB/RpiA/CoA transferase-like"/>
    <property type="match status" value="1"/>
</dbReference>
<dbReference type="EMBL" id="VSSQ01035677">
    <property type="protein sequence ID" value="MPM87962.1"/>
    <property type="molecule type" value="Genomic_DNA"/>
</dbReference>
<dbReference type="PANTHER" id="PTHR23407:SF1">
    <property type="entry name" value="5-FORMYLTETRAHYDROFOLATE CYCLO-LIGASE"/>
    <property type="match status" value="1"/>
</dbReference>
<gene>
    <name evidence="4" type="ORF">SDC9_135063</name>
</gene>
<dbReference type="EC" id="6.3.3.2" evidence="4"/>
<keyword evidence="4" id="KW-0436">Ligase</keyword>
<dbReference type="InterPro" id="IPR037171">
    <property type="entry name" value="NagB/RpiA_transferase-like"/>
</dbReference>
<comment type="caution">
    <text evidence="4">The sequence shown here is derived from an EMBL/GenBank/DDBJ whole genome shotgun (WGS) entry which is preliminary data.</text>
</comment>
<dbReference type="GO" id="GO:0005524">
    <property type="term" value="F:ATP binding"/>
    <property type="evidence" value="ECO:0007669"/>
    <property type="project" value="UniProtKB-KW"/>
</dbReference>
<dbReference type="PANTHER" id="PTHR23407">
    <property type="entry name" value="ATPASE INHIBITOR/5-FORMYLTETRAHYDROFOLATE CYCLO-LIGASE"/>
    <property type="match status" value="1"/>
</dbReference>
<keyword evidence="3" id="KW-0067">ATP-binding</keyword>
<dbReference type="AlphaFoldDB" id="A0A645DH95"/>
<comment type="similarity">
    <text evidence="1">Belongs to the 5-formyltetrahydrofolate cyclo-ligase family.</text>
</comment>
<organism evidence="4">
    <name type="scientific">bioreactor metagenome</name>
    <dbReference type="NCBI Taxonomy" id="1076179"/>
    <lineage>
        <taxon>unclassified sequences</taxon>
        <taxon>metagenomes</taxon>
        <taxon>ecological metagenomes</taxon>
    </lineage>
</organism>
<reference evidence="4" key="1">
    <citation type="submission" date="2019-08" db="EMBL/GenBank/DDBJ databases">
        <authorList>
            <person name="Kucharzyk K."/>
            <person name="Murdoch R.W."/>
            <person name="Higgins S."/>
            <person name="Loffler F."/>
        </authorList>
    </citation>
    <scope>NUCLEOTIDE SEQUENCE</scope>
</reference>
<accession>A0A645DH95</accession>
<dbReference type="GO" id="GO:0035999">
    <property type="term" value="P:tetrahydrofolate interconversion"/>
    <property type="evidence" value="ECO:0007669"/>
    <property type="project" value="TreeGrafter"/>
</dbReference>
<dbReference type="SUPFAM" id="SSF100950">
    <property type="entry name" value="NagB/RpiA/CoA transferase-like"/>
    <property type="match status" value="1"/>
</dbReference>
<evidence type="ECO:0000256" key="2">
    <source>
        <dbReference type="ARBA" id="ARBA00022741"/>
    </source>
</evidence>
<dbReference type="GO" id="GO:0030272">
    <property type="term" value="F:5-formyltetrahydrofolate cyclo-ligase activity"/>
    <property type="evidence" value="ECO:0007669"/>
    <property type="project" value="UniProtKB-EC"/>
</dbReference>
<name>A0A645DH95_9ZZZZ</name>
<dbReference type="PIRSF" id="PIRSF006806">
    <property type="entry name" value="FTHF_cligase"/>
    <property type="match status" value="1"/>
</dbReference>
<dbReference type="NCBIfam" id="TIGR02727">
    <property type="entry name" value="MTHFS_bact"/>
    <property type="match status" value="1"/>
</dbReference>
<dbReference type="InterPro" id="IPR002698">
    <property type="entry name" value="FTHF_cligase"/>
</dbReference>
<evidence type="ECO:0000256" key="3">
    <source>
        <dbReference type="ARBA" id="ARBA00022840"/>
    </source>
</evidence>
<dbReference type="Pfam" id="PF01812">
    <property type="entry name" value="5-FTHF_cyc-lig"/>
    <property type="match status" value="1"/>
</dbReference>